<evidence type="ECO:0000313" key="1">
    <source>
        <dbReference type="EMBL" id="AJP09135.1"/>
    </source>
</evidence>
<evidence type="ECO:0000313" key="2">
    <source>
        <dbReference type="Proteomes" id="UP000232922"/>
    </source>
</evidence>
<sequence>MNTSQRTLVHFEWTASTTTSVLSTVTILELDMDLTTVFYILPHPRGLPYEEVRHLIEYTLEQSHRIFVSKDSEAVFAALFGRHTNRIVSVDLDAKSTNSRTNNIDQMQTVSDKMDALRKHVVRRLHL</sequence>
<protein>
    <submittedName>
        <fullName evidence="1">Uncharacterized protein</fullName>
    </submittedName>
</protein>
<dbReference type="EMBL" id="KJ755191">
    <property type="protein sequence ID" value="AJP09135.1"/>
    <property type="molecule type" value="Genomic_DNA"/>
</dbReference>
<dbReference type="KEGG" id="vg:41900771"/>
<reference evidence="2" key="1">
    <citation type="submission" date="2014-04" db="EMBL/GenBank/DDBJ databases">
        <authorList>
            <person name="Wei Y."/>
            <person name="Huang G."/>
            <person name="Cheng X."/>
        </authorList>
    </citation>
    <scope>NUCLEOTIDE SEQUENCE [LARGE SCALE GENOMIC DNA]</scope>
</reference>
<dbReference type="RefSeq" id="YP_009701635.1">
    <property type="nucleotide sequence ID" value="NC_044938.1"/>
</dbReference>
<name>A0A171PVQ3_9VIRU</name>
<accession>A0A171PVQ3</accession>
<organism evidence="1 2">
    <name type="scientific">Heliothis virescens ascovirus 3f</name>
    <dbReference type="NCBI Taxonomy" id="328614"/>
    <lineage>
        <taxon>Viruses</taxon>
        <taxon>Varidnaviria</taxon>
        <taxon>Bamfordvirae</taxon>
        <taxon>Nucleocytoviricota</taxon>
        <taxon>Megaviricetes</taxon>
        <taxon>Pimascovirales</taxon>
        <taxon>Pimascovirales incertae sedis</taxon>
        <taxon>Ascoviridae</taxon>
        <taxon>Ascovirus</taxon>
        <taxon>Ascovirus hvav3a</taxon>
    </lineage>
</organism>
<dbReference type="GeneID" id="41900771"/>
<dbReference type="Proteomes" id="UP000232922">
    <property type="component" value="Genome"/>
</dbReference>
<proteinExistence type="predicted"/>